<organism evidence="2 3">
    <name type="scientific">Exserohilum turcicum (strain 28A)</name>
    <name type="common">Northern leaf blight fungus</name>
    <name type="synonym">Setosphaeria turcica</name>
    <dbReference type="NCBI Taxonomy" id="671987"/>
    <lineage>
        <taxon>Eukaryota</taxon>
        <taxon>Fungi</taxon>
        <taxon>Dikarya</taxon>
        <taxon>Ascomycota</taxon>
        <taxon>Pezizomycotina</taxon>
        <taxon>Dothideomycetes</taxon>
        <taxon>Pleosporomycetidae</taxon>
        <taxon>Pleosporales</taxon>
        <taxon>Pleosporineae</taxon>
        <taxon>Pleosporaceae</taxon>
        <taxon>Exserohilum</taxon>
    </lineage>
</organism>
<reference evidence="2 3" key="1">
    <citation type="journal article" date="2012" name="PLoS Pathog.">
        <title>Diverse lifestyles and strategies of plant pathogenesis encoded in the genomes of eighteen Dothideomycetes fungi.</title>
        <authorList>
            <person name="Ohm R.A."/>
            <person name="Feau N."/>
            <person name="Henrissat B."/>
            <person name="Schoch C.L."/>
            <person name="Horwitz B.A."/>
            <person name="Barry K.W."/>
            <person name="Condon B.J."/>
            <person name="Copeland A.C."/>
            <person name="Dhillon B."/>
            <person name="Glaser F."/>
            <person name="Hesse C.N."/>
            <person name="Kosti I."/>
            <person name="LaButti K."/>
            <person name="Lindquist E.A."/>
            <person name="Lucas S."/>
            <person name="Salamov A.A."/>
            <person name="Bradshaw R.E."/>
            <person name="Ciuffetti L."/>
            <person name="Hamelin R.C."/>
            <person name="Kema G.H.J."/>
            <person name="Lawrence C."/>
            <person name="Scott J.A."/>
            <person name="Spatafora J.W."/>
            <person name="Turgeon B.G."/>
            <person name="de Wit P.J.G.M."/>
            <person name="Zhong S."/>
            <person name="Goodwin S.B."/>
            <person name="Grigoriev I.V."/>
        </authorList>
    </citation>
    <scope>NUCLEOTIDE SEQUENCE [LARGE SCALE GENOMIC DNA]</scope>
    <source>
        <strain evidence="3">28A</strain>
    </source>
</reference>
<dbReference type="RefSeq" id="XP_008024201.1">
    <property type="nucleotide sequence ID" value="XM_008026010.1"/>
</dbReference>
<evidence type="ECO:0000256" key="1">
    <source>
        <dbReference type="SAM" id="MobiDB-lite"/>
    </source>
</evidence>
<evidence type="ECO:0000313" key="2">
    <source>
        <dbReference type="EMBL" id="EOA88128.1"/>
    </source>
</evidence>
<feature type="region of interest" description="Disordered" evidence="1">
    <location>
        <begin position="1"/>
        <end position="21"/>
    </location>
</feature>
<keyword evidence="3" id="KW-1185">Reference proteome</keyword>
<dbReference type="AlphaFoldDB" id="R0K544"/>
<dbReference type="GeneID" id="19400583"/>
<dbReference type="HOGENOM" id="CLU_3088782_0_0_1"/>
<accession>R0K544</accession>
<proteinExistence type="predicted"/>
<dbReference type="EMBL" id="KB908548">
    <property type="protein sequence ID" value="EOA88128.1"/>
    <property type="molecule type" value="Genomic_DNA"/>
</dbReference>
<sequence>MIDQSHAASYRHRMDSNTASPHALDNLFCGLTGKKGWNHEALAIGQGQGTPC</sequence>
<protein>
    <submittedName>
        <fullName evidence="2">Uncharacterized protein</fullName>
    </submittedName>
</protein>
<dbReference type="Proteomes" id="UP000016935">
    <property type="component" value="Unassembled WGS sequence"/>
</dbReference>
<gene>
    <name evidence="2" type="ORF">SETTUDRAFT_168550</name>
</gene>
<name>R0K544_EXST2</name>
<evidence type="ECO:0000313" key="3">
    <source>
        <dbReference type="Proteomes" id="UP000016935"/>
    </source>
</evidence>
<reference evidence="2 3" key="2">
    <citation type="journal article" date="2013" name="PLoS Genet.">
        <title>Comparative genome structure, secondary metabolite, and effector coding capacity across Cochliobolus pathogens.</title>
        <authorList>
            <person name="Condon B.J."/>
            <person name="Leng Y."/>
            <person name="Wu D."/>
            <person name="Bushley K.E."/>
            <person name="Ohm R.A."/>
            <person name="Otillar R."/>
            <person name="Martin J."/>
            <person name="Schackwitz W."/>
            <person name="Grimwood J."/>
            <person name="MohdZainudin N."/>
            <person name="Xue C."/>
            <person name="Wang R."/>
            <person name="Manning V.A."/>
            <person name="Dhillon B."/>
            <person name="Tu Z.J."/>
            <person name="Steffenson B.J."/>
            <person name="Salamov A."/>
            <person name="Sun H."/>
            <person name="Lowry S."/>
            <person name="LaButti K."/>
            <person name="Han J."/>
            <person name="Copeland A."/>
            <person name="Lindquist E."/>
            <person name="Barry K."/>
            <person name="Schmutz J."/>
            <person name="Baker S.E."/>
            <person name="Ciuffetti L.M."/>
            <person name="Grigoriev I.V."/>
            <person name="Zhong S."/>
            <person name="Turgeon B.G."/>
        </authorList>
    </citation>
    <scope>NUCLEOTIDE SEQUENCE [LARGE SCALE GENOMIC DNA]</scope>
    <source>
        <strain evidence="3">28A</strain>
    </source>
</reference>